<evidence type="ECO:0000256" key="4">
    <source>
        <dbReference type="ARBA" id="ARBA00023136"/>
    </source>
</evidence>
<evidence type="ECO:0000313" key="9">
    <source>
        <dbReference type="EMBL" id="MCO4291897.1"/>
    </source>
</evidence>
<keyword evidence="4" id="KW-0472">Membrane</keyword>
<reference evidence="9" key="1">
    <citation type="submission" date="2022-06" db="EMBL/GenBank/DDBJ databases">
        <title>Solitalea sp. MAHUQ-68 isolated from rhizospheric soil.</title>
        <authorList>
            <person name="Huq M.A."/>
        </authorList>
    </citation>
    <scope>NUCLEOTIDE SEQUENCE</scope>
    <source>
        <strain evidence="9">MAHUQ-68</strain>
    </source>
</reference>
<comment type="similarity">
    <text evidence="2">Belongs to the SusD family.</text>
</comment>
<evidence type="ECO:0000259" key="7">
    <source>
        <dbReference type="Pfam" id="PF07980"/>
    </source>
</evidence>
<dbReference type="EMBL" id="JAMWYS010000009">
    <property type="protein sequence ID" value="MCO4291897.1"/>
    <property type="molecule type" value="Genomic_DNA"/>
</dbReference>
<feature type="chain" id="PRO_5040918277" evidence="6">
    <location>
        <begin position="26"/>
        <end position="457"/>
    </location>
</feature>
<keyword evidence="10" id="KW-1185">Reference proteome</keyword>
<evidence type="ECO:0000259" key="8">
    <source>
        <dbReference type="Pfam" id="PF14322"/>
    </source>
</evidence>
<accession>A0A9X2EZN0</accession>
<dbReference type="Gene3D" id="1.25.40.390">
    <property type="match status" value="1"/>
</dbReference>
<feature type="domain" description="RagB/SusD" evidence="7">
    <location>
        <begin position="344"/>
        <end position="426"/>
    </location>
</feature>
<dbReference type="Pfam" id="PF14322">
    <property type="entry name" value="SusD-like_3"/>
    <property type="match status" value="1"/>
</dbReference>
<keyword evidence="5" id="KW-0998">Cell outer membrane</keyword>
<dbReference type="AlphaFoldDB" id="A0A9X2EZN0"/>
<evidence type="ECO:0000256" key="3">
    <source>
        <dbReference type="ARBA" id="ARBA00022729"/>
    </source>
</evidence>
<dbReference type="RefSeq" id="WP_252586133.1">
    <property type="nucleotide sequence ID" value="NZ_JAMWYS010000009.1"/>
</dbReference>
<feature type="signal peptide" evidence="6">
    <location>
        <begin position="1"/>
        <end position="25"/>
    </location>
</feature>
<evidence type="ECO:0000256" key="1">
    <source>
        <dbReference type="ARBA" id="ARBA00004442"/>
    </source>
</evidence>
<gene>
    <name evidence="9" type="ORF">NF867_03365</name>
</gene>
<dbReference type="InterPro" id="IPR033985">
    <property type="entry name" value="SusD-like_N"/>
</dbReference>
<organism evidence="9 10">
    <name type="scientific">Solitalea agri</name>
    <dbReference type="NCBI Taxonomy" id="2953739"/>
    <lineage>
        <taxon>Bacteria</taxon>
        <taxon>Pseudomonadati</taxon>
        <taxon>Bacteroidota</taxon>
        <taxon>Sphingobacteriia</taxon>
        <taxon>Sphingobacteriales</taxon>
        <taxon>Sphingobacteriaceae</taxon>
        <taxon>Solitalea</taxon>
    </lineage>
</organism>
<dbReference type="Proteomes" id="UP001155182">
    <property type="component" value="Unassembled WGS sequence"/>
</dbReference>
<evidence type="ECO:0000256" key="6">
    <source>
        <dbReference type="SAM" id="SignalP"/>
    </source>
</evidence>
<evidence type="ECO:0000313" key="10">
    <source>
        <dbReference type="Proteomes" id="UP001155182"/>
    </source>
</evidence>
<dbReference type="InterPro" id="IPR012944">
    <property type="entry name" value="SusD_RagB_dom"/>
</dbReference>
<comment type="caution">
    <text evidence="9">The sequence shown here is derived from an EMBL/GenBank/DDBJ whole genome shotgun (WGS) entry which is preliminary data.</text>
</comment>
<comment type="subcellular location">
    <subcellularLocation>
        <location evidence="1">Cell outer membrane</location>
    </subcellularLocation>
</comment>
<protein>
    <submittedName>
        <fullName evidence="9">RagB/SusD family nutrient uptake outer membrane protein</fullName>
    </submittedName>
</protein>
<feature type="domain" description="SusD-like N-terminal" evidence="8">
    <location>
        <begin position="93"/>
        <end position="237"/>
    </location>
</feature>
<dbReference type="SUPFAM" id="SSF48452">
    <property type="entry name" value="TPR-like"/>
    <property type="match status" value="1"/>
</dbReference>
<dbReference type="Gene3D" id="2.20.20.130">
    <property type="match status" value="1"/>
</dbReference>
<dbReference type="PROSITE" id="PS51257">
    <property type="entry name" value="PROKAR_LIPOPROTEIN"/>
    <property type="match status" value="1"/>
</dbReference>
<evidence type="ECO:0000256" key="5">
    <source>
        <dbReference type="ARBA" id="ARBA00023237"/>
    </source>
</evidence>
<dbReference type="Pfam" id="PF07980">
    <property type="entry name" value="SusD_RagB"/>
    <property type="match status" value="1"/>
</dbReference>
<evidence type="ECO:0000256" key="2">
    <source>
        <dbReference type="ARBA" id="ARBA00006275"/>
    </source>
</evidence>
<name>A0A9X2EZN0_9SPHI</name>
<proteinExistence type="inferred from homology"/>
<sequence>MQIVKKKILAIAGLFVLLGTASCQKWTDETPQPLEVDESKIFSTEKGFREALNGVYLQMGAPSLYGRDLTMGALSLAGRSYDSVSIKKVGYTYYQAASLNLNDASIKGYSADVWNKMYSAIANVNNVLANIENKQSIFSGDNYNTIKGEALALRAYLHFDLLRMFAPAPALDGFTNAAIPYVTVNDYKATPVSTVGQVFDQCLVDLTDADKLLNTNNLNTTQINGWAVKGLMARLYLYKGDKIKANEYASAVINGQKFSLSTTKADLFFANESLFKLNVFGLNFYALRKSVFGAPALIGTSVSAQSALYGDLTPDYRKAFSLTLDDATKTGGIIPAKLALSSANVFPMIRLTEMYYIAAECTDDIPTALGYLNTVRKARGIIVDLTPATVTDAAALSTEILNEYRKEFVGEGQVFFYYKRNNTAFTSLPFYTNNVEKPPLGRVAVVPNATYTFVKPE</sequence>
<keyword evidence="3 6" id="KW-0732">Signal</keyword>
<dbReference type="Gene3D" id="1.25.40.900">
    <property type="match status" value="1"/>
</dbReference>
<dbReference type="GO" id="GO:0009279">
    <property type="term" value="C:cell outer membrane"/>
    <property type="evidence" value="ECO:0007669"/>
    <property type="project" value="UniProtKB-SubCell"/>
</dbReference>
<dbReference type="InterPro" id="IPR011990">
    <property type="entry name" value="TPR-like_helical_dom_sf"/>
</dbReference>